<evidence type="ECO:0000313" key="3">
    <source>
        <dbReference type="Proteomes" id="UP000265515"/>
    </source>
</evidence>
<proteinExistence type="predicted"/>
<feature type="region of interest" description="Disordered" evidence="1">
    <location>
        <begin position="1"/>
        <end position="70"/>
    </location>
</feature>
<accession>A0A388KHE2</accession>
<dbReference type="Gramene" id="GBG69480">
    <property type="protein sequence ID" value="GBG69480"/>
    <property type="gene ID" value="CBR_g4174"/>
</dbReference>
<gene>
    <name evidence="2" type="ORF">CBR_g4174</name>
</gene>
<dbReference type="AlphaFoldDB" id="A0A388KHE2"/>
<keyword evidence="3" id="KW-1185">Reference proteome</keyword>
<sequence>MAPRGTTGKEGRNSGPGEGGEGQKGQGHVPKSKRLRVDEASSENDDDFQSEAAVVVDEEGTPGGQRLGFGRDRVSRDQLAAIRQAVVGGVAGASPRTHKAQRQVAGVGEATPRQQAAFAHRSWQSDSRGRSSHFCKRSHGSLKVWERGGSMISAAKVVKEMDNGKAMMMTTDPLQVNLEERSRLWVDSDAFWGQGPRKPLREAIGDCADYFVAVANGDAGAEPPSMIIMPPNDLPRFKIDDPAQREPALRRACIVEKLVN</sequence>
<protein>
    <submittedName>
        <fullName evidence="2">Uncharacterized protein</fullName>
    </submittedName>
</protein>
<evidence type="ECO:0000313" key="2">
    <source>
        <dbReference type="EMBL" id="GBG69480.1"/>
    </source>
</evidence>
<organism evidence="2 3">
    <name type="scientific">Chara braunii</name>
    <name type="common">Braun's stonewort</name>
    <dbReference type="NCBI Taxonomy" id="69332"/>
    <lineage>
        <taxon>Eukaryota</taxon>
        <taxon>Viridiplantae</taxon>
        <taxon>Streptophyta</taxon>
        <taxon>Charophyceae</taxon>
        <taxon>Charales</taxon>
        <taxon>Characeae</taxon>
        <taxon>Chara</taxon>
    </lineage>
</organism>
<feature type="compositionally biased region" description="Acidic residues" evidence="1">
    <location>
        <begin position="40"/>
        <end position="49"/>
    </location>
</feature>
<feature type="compositionally biased region" description="Gly residues" evidence="1">
    <location>
        <begin position="14"/>
        <end position="25"/>
    </location>
</feature>
<name>A0A388KHE2_CHABU</name>
<reference evidence="2 3" key="1">
    <citation type="journal article" date="2018" name="Cell">
        <title>The Chara Genome: Secondary Complexity and Implications for Plant Terrestrialization.</title>
        <authorList>
            <person name="Nishiyama T."/>
            <person name="Sakayama H."/>
            <person name="Vries J.D."/>
            <person name="Buschmann H."/>
            <person name="Saint-Marcoux D."/>
            <person name="Ullrich K.K."/>
            <person name="Haas F.B."/>
            <person name="Vanderstraeten L."/>
            <person name="Becker D."/>
            <person name="Lang D."/>
            <person name="Vosolsobe S."/>
            <person name="Rombauts S."/>
            <person name="Wilhelmsson P.K.I."/>
            <person name="Janitza P."/>
            <person name="Kern R."/>
            <person name="Heyl A."/>
            <person name="Rumpler F."/>
            <person name="Villalobos L.I.A.C."/>
            <person name="Clay J.M."/>
            <person name="Skokan R."/>
            <person name="Toyoda A."/>
            <person name="Suzuki Y."/>
            <person name="Kagoshima H."/>
            <person name="Schijlen E."/>
            <person name="Tajeshwar N."/>
            <person name="Catarino B."/>
            <person name="Hetherington A.J."/>
            <person name="Saltykova A."/>
            <person name="Bonnot C."/>
            <person name="Breuninger H."/>
            <person name="Symeonidi A."/>
            <person name="Radhakrishnan G.V."/>
            <person name="Van Nieuwerburgh F."/>
            <person name="Deforce D."/>
            <person name="Chang C."/>
            <person name="Karol K.G."/>
            <person name="Hedrich R."/>
            <person name="Ulvskov P."/>
            <person name="Glockner G."/>
            <person name="Delwiche C.F."/>
            <person name="Petrasek J."/>
            <person name="Van de Peer Y."/>
            <person name="Friml J."/>
            <person name="Beilby M."/>
            <person name="Dolan L."/>
            <person name="Kohara Y."/>
            <person name="Sugano S."/>
            <person name="Fujiyama A."/>
            <person name="Delaux P.-M."/>
            <person name="Quint M."/>
            <person name="TheiBen G."/>
            <person name="Hagemann M."/>
            <person name="Harholt J."/>
            <person name="Dunand C."/>
            <person name="Zachgo S."/>
            <person name="Langdale J."/>
            <person name="Maumus F."/>
            <person name="Straeten D.V.D."/>
            <person name="Gould S.B."/>
            <person name="Rensing S.A."/>
        </authorList>
    </citation>
    <scope>NUCLEOTIDE SEQUENCE [LARGE SCALE GENOMIC DNA]</scope>
    <source>
        <strain evidence="2 3">S276</strain>
    </source>
</reference>
<dbReference type="EMBL" id="BFEA01000115">
    <property type="protein sequence ID" value="GBG69480.1"/>
    <property type="molecule type" value="Genomic_DNA"/>
</dbReference>
<evidence type="ECO:0000256" key="1">
    <source>
        <dbReference type="SAM" id="MobiDB-lite"/>
    </source>
</evidence>
<dbReference type="Proteomes" id="UP000265515">
    <property type="component" value="Unassembled WGS sequence"/>
</dbReference>
<comment type="caution">
    <text evidence="2">The sequence shown here is derived from an EMBL/GenBank/DDBJ whole genome shotgun (WGS) entry which is preliminary data.</text>
</comment>